<accession>A0ABT6D3F3</accession>
<keyword evidence="2" id="KW-1185">Reference proteome</keyword>
<protein>
    <submittedName>
        <fullName evidence="1">Uncharacterized protein</fullName>
    </submittedName>
</protein>
<name>A0ABT6D3F3_9LACO</name>
<organism evidence="1 2">
    <name type="scientific">Weissella fermenti</name>
    <dbReference type="NCBI Taxonomy" id="2987699"/>
    <lineage>
        <taxon>Bacteria</taxon>
        <taxon>Bacillati</taxon>
        <taxon>Bacillota</taxon>
        <taxon>Bacilli</taxon>
        <taxon>Lactobacillales</taxon>
        <taxon>Lactobacillaceae</taxon>
        <taxon>Weissella</taxon>
    </lineage>
</organism>
<dbReference type="EMBL" id="JAOZFC020000001">
    <property type="protein sequence ID" value="MDF9299494.1"/>
    <property type="molecule type" value="Genomic_DNA"/>
</dbReference>
<gene>
    <name evidence="1" type="ORF">OIT47_004220</name>
</gene>
<evidence type="ECO:0000313" key="2">
    <source>
        <dbReference type="Proteomes" id="UP001146336"/>
    </source>
</evidence>
<sequence>MLVQPKGYEFWKKNSVTGKNEIDSDAPDWAKKEFEQYMNAFKESTEGIKMPDGRIKFVDY</sequence>
<dbReference type="Proteomes" id="UP001146336">
    <property type="component" value="Unassembled WGS sequence"/>
</dbReference>
<proteinExistence type="predicted"/>
<dbReference type="RefSeq" id="WP_199403880.1">
    <property type="nucleotide sequence ID" value="NZ_JAOZFC020000001.1"/>
</dbReference>
<comment type="caution">
    <text evidence="1">The sequence shown here is derived from an EMBL/GenBank/DDBJ whole genome shotgun (WGS) entry which is preliminary data.</text>
</comment>
<evidence type="ECO:0000313" key="1">
    <source>
        <dbReference type="EMBL" id="MDF9299494.1"/>
    </source>
</evidence>
<reference evidence="1" key="1">
    <citation type="submission" date="2023-03" db="EMBL/GenBank/DDBJ databases">
        <title>Comparative genomics of Weissella fermenti BK2, and weissella type species.</title>
        <authorList>
            <person name="Lee J.K."/>
            <person name="Baek J.H."/>
            <person name="Kim J.M."/>
            <person name="Choi D.G."/>
            <person name="Jeon C.O."/>
        </authorList>
    </citation>
    <scope>NUCLEOTIDE SEQUENCE</scope>
    <source>
        <strain evidence="1">BK2</strain>
    </source>
</reference>